<organism evidence="9 10">
    <name type="scientific">Cellvibrio zantedeschiae</name>
    <dbReference type="NCBI Taxonomy" id="1237077"/>
    <lineage>
        <taxon>Bacteria</taxon>
        <taxon>Pseudomonadati</taxon>
        <taxon>Pseudomonadota</taxon>
        <taxon>Gammaproteobacteria</taxon>
        <taxon>Cellvibrionales</taxon>
        <taxon>Cellvibrionaceae</taxon>
        <taxon>Cellvibrio</taxon>
    </lineage>
</organism>
<feature type="binding site" evidence="6">
    <location>
        <position position="142"/>
    </location>
    <ligand>
        <name>a divalent metal cation</name>
        <dbReference type="ChEBI" id="CHEBI:60240"/>
        <label>1</label>
    </ligand>
</feature>
<keyword evidence="3 6" id="KW-0645">Protease</keyword>
<dbReference type="CDD" id="cd01086">
    <property type="entry name" value="MetAP1"/>
    <property type="match status" value="1"/>
</dbReference>
<evidence type="ECO:0000256" key="3">
    <source>
        <dbReference type="ARBA" id="ARBA00022670"/>
    </source>
</evidence>
<reference evidence="10" key="1">
    <citation type="journal article" date="2019" name="Int. J. Syst. Evol. Microbiol.">
        <title>The Global Catalogue of Microorganisms (GCM) 10K type strain sequencing project: providing services to taxonomists for standard genome sequencing and annotation.</title>
        <authorList>
            <consortium name="The Broad Institute Genomics Platform"/>
            <consortium name="The Broad Institute Genome Sequencing Center for Infectious Disease"/>
            <person name="Wu L."/>
            <person name="Ma J."/>
        </authorList>
    </citation>
    <scope>NUCLEOTIDE SEQUENCE [LARGE SCALE GENOMIC DNA]</scope>
    <source>
        <strain evidence="10">KCTC 32239</strain>
    </source>
</reference>
<evidence type="ECO:0000256" key="2">
    <source>
        <dbReference type="ARBA" id="ARBA00022438"/>
    </source>
</evidence>
<dbReference type="InterPro" id="IPR000994">
    <property type="entry name" value="Pept_M24"/>
</dbReference>
<feature type="domain" description="Peptidase M24" evidence="8">
    <location>
        <begin position="46"/>
        <end position="276"/>
    </location>
</feature>
<dbReference type="Proteomes" id="UP000619761">
    <property type="component" value="Unassembled WGS sequence"/>
</dbReference>
<comment type="cofactor">
    <cofactor evidence="6">
        <name>Co(2+)</name>
        <dbReference type="ChEBI" id="CHEBI:48828"/>
    </cofactor>
    <cofactor evidence="6">
        <name>Zn(2+)</name>
        <dbReference type="ChEBI" id="CHEBI:29105"/>
    </cofactor>
    <cofactor evidence="6">
        <name>Mn(2+)</name>
        <dbReference type="ChEBI" id="CHEBI:29035"/>
    </cofactor>
    <cofactor evidence="6">
        <name>Fe(2+)</name>
        <dbReference type="ChEBI" id="CHEBI:29033"/>
    </cofactor>
    <text evidence="6">Binds 2 divalent metal cations per subunit. Has a high-affinity and a low affinity metal-binding site. The true nature of the physiological cofactor is under debate. The enzyme is active with cobalt, zinc, manganese or divalent iron ions. Most likely, methionine aminopeptidases function as mononuclear Fe(2+)-metalloproteases under physiological conditions, and the catalytically relevant metal-binding site has been assigned to the histidine-containing high-affinity site.</text>
</comment>
<evidence type="ECO:0000256" key="7">
    <source>
        <dbReference type="RuleBase" id="RU003653"/>
    </source>
</evidence>
<evidence type="ECO:0000256" key="1">
    <source>
        <dbReference type="ARBA" id="ARBA00002521"/>
    </source>
</evidence>
<comment type="subunit">
    <text evidence="6">Monomer.</text>
</comment>
<comment type="catalytic activity">
    <reaction evidence="6 7">
        <text>Release of N-terminal amino acids, preferentially methionine, from peptides and arylamides.</text>
        <dbReference type="EC" id="3.4.11.18"/>
    </reaction>
</comment>
<dbReference type="Gene3D" id="3.90.230.10">
    <property type="entry name" value="Creatinase/methionine aminopeptidase superfamily"/>
    <property type="match status" value="1"/>
</dbReference>
<feature type="binding site" evidence="6">
    <location>
        <position position="212"/>
    </location>
    <ligand>
        <name>substrate</name>
    </ligand>
</feature>
<dbReference type="SUPFAM" id="SSF55920">
    <property type="entry name" value="Creatinase/aminopeptidase"/>
    <property type="match status" value="1"/>
</dbReference>
<evidence type="ECO:0000259" key="8">
    <source>
        <dbReference type="Pfam" id="PF00557"/>
    </source>
</evidence>
<sequence length="290" mass="32015">MAKTMASIDFGLSQTVRKSFRMPHRYYYPRPSRFMSVTIKTPADIEKMRVAGRMAAEVLEMIGAHVQPGVTTAELDKLCHDHIVNVQKAIPACLGYRGFPKSICTSVNQVVCHGIPSDKKVLKNGDIINIDVTVIYEGFHGDTSAMYFVGTPAPHAERLVQVTQEAMYKAIALVKPGCTLGDIGHVIQQHAEGNYYSVVREYCGHGIGKIFHEEPQILHYGRPGTGMALKEGMAFTIEPMINAGKPQTKLKSDGWTVETKDGRLSAQWEHTMVVTATGVEVLTARKDEKL</sequence>
<feature type="binding site" evidence="6">
    <location>
        <position position="131"/>
    </location>
    <ligand>
        <name>a divalent metal cation</name>
        <dbReference type="ChEBI" id="CHEBI:60240"/>
        <label>1</label>
    </ligand>
</feature>
<keyword evidence="4 6" id="KW-0479">Metal-binding</keyword>
<feature type="binding site" evidence="6">
    <location>
        <position position="269"/>
    </location>
    <ligand>
        <name>a divalent metal cation</name>
        <dbReference type="ChEBI" id="CHEBI:60240"/>
        <label>1</label>
    </ligand>
</feature>
<dbReference type="InterPro" id="IPR036005">
    <property type="entry name" value="Creatinase/aminopeptidase-like"/>
</dbReference>
<proteinExistence type="inferred from homology"/>
<keyword evidence="2 6" id="KW-0031">Aminopeptidase</keyword>
<dbReference type="InterPro" id="IPR001714">
    <property type="entry name" value="Pept_M24_MAP"/>
</dbReference>
<protein>
    <recommendedName>
        <fullName evidence="6 7">Methionine aminopeptidase</fullName>
        <shortName evidence="6">MAP</shortName>
        <shortName evidence="6">MetAP</shortName>
        <ecNumber evidence="6 7">3.4.11.18</ecNumber>
    </recommendedName>
    <alternativeName>
        <fullName evidence="6">Peptidase M</fullName>
    </alternativeName>
</protein>
<evidence type="ECO:0000256" key="5">
    <source>
        <dbReference type="ARBA" id="ARBA00022801"/>
    </source>
</evidence>
<feature type="binding site" evidence="6">
    <location>
        <position position="238"/>
    </location>
    <ligand>
        <name>a divalent metal cation</name>
        <dbReference type="ChEBI" id="CHEBI:60240"/>
        <label>2</label>
        <note>catalytic</note>
    </ligand>
</feature>
<comment type="similarity">
    <text evidence="6">Belongs to the peptidase M24A family. Methionine aminopeptidase type 1 subfamily.</text>
</comment>
<feature type="binding site" evidence="6">
    <location>
        <position position="269"/>
    </location>
    <ligand>
        <name>a divalent metal cation</name>
        <dbReference type="ChEBI" id="CHEBI:60240"/>
        <label>2</label>
        <note>catalytic</note>
    </ligand>
</feature>
<keyword evidence="5 6" id="KW-0378">Hydrolase</keyword>
<evidence type="ECO:0000313" key="10">
    <source>
        <dbReference type="Proteomes" id="UP000619761"/>
    </source>
</evidence>
<dbReference type="PANTHER" id="PTHR43330:SF27">
    <property type="entry name" value="METHIONINE AMINOPEPTIDASE"/>
    <property type="match status" value="1"/>
</dbReference>
<dbReference type="GO" id="GO:0004177">
    <property type="term" value="F:aminopeptidase activity"/>
    <property type="evidence" value="ECO:0007669"/>
    <property type="project" value="UniProtKB-KW"/>
</dbReference>
<comment type="caution">
    <text evidence="9">The sequence shown here is derived from an EMBL/GenBank/DDBJ whole genome shotgun (WGS) entry which is preliminary data.</text>
</comment>
<name>A0ABQ3AQG3_9GAMM</name>
<dbReference type="Pfam" id="PF00557">
    <property type="entry name" value="Peptidase_M24"/>
    <property type="match status" value="1"/>
</dbReference>
<comment type="function">
    <text evidence="1 6">Removes the N-terminal methionine from nascent proteins. The N-terminal methionine is often cleaved when the second residue in the primary sequence is small and uncharged (Met-Ala-, Cys, Gly, Pro, Ser, Thr, or Val). Requires deformylation of the N(alpha)-formylated initiator methionine before it can be hydrolyzed.</text>
</comment>
<accession>A0ABQ3AQG3</accession>
<dbReference type="PANTHER" id="PTHR43330">
    <property type="entry name" value="METHIONINE AMINOPEPTIDASE"/>
    <property type="match status" value="1"/>
</dbReference>
<feature type="binding site" evidence="6">
    <location>
        <position position="113"/>
    </location>
    <ligand>
        <name>substrate</name>
    </ligand>
</feature>
<dbReference type="EMBL" id="BMYZ01000001">
    <property type="protein sequence ID" value="GGY63412.1"/>
    <property type="molecule type" value="Genomic_DNA"/>
</dbReference>
<dbReference type="InterPro" id="IPR002467">
    <property type="entry name" value="Pept_M24A_MAP1"/>
</dbReference>
<dbReference type="PRINTS" id="PR00599">
    <property type="entry name" value="MAPEPTIDASE"/>
</dbReference>
<feature type="binding site" evidence="6">
    <location>
        <position position="142"/>
    </location>
    <ligand>
        <name>a divalent metal cation</name>
        <dbReference type="ChEBI" id="CHEBI:60240"/>
        <label>2</label>
        <note>catalytic</note>
    </ligand>
</feature>
<gene>
    <name evidence="6 9" type="primary">map</name>
    <name evidence="9" type="ORF">GCM10011613_03890</name>
</gene>
<evidence type="ECO:0000256" key="4">
    <source>
        <dbReference type="ARBA" id="ARBA00022723"/>
    </source>
</evidence>
<dbReference type="NCBIfam" id="TIGR00500">
    <property type="entry name" value="met_pdase_I"/>
    <property type="match status" value="1"/>
</dbReference>
<dbReference type="PROSITE" id="PS00680">
    <property type="entry name" value="MAP_1"/>
    <property type="match status" value="1"/>
</dbReference>
<keyword evidence="10" id="KW-1185">Reference proteome</keyword>
<feature type="binding site" evidence="6">
    <location>
        <position position="205"/>
    </location>
    <ligand>
        <name>a divalent metal cation</name>
        <dbReference type="ChEBI" id="CHEBI:60240"/>
        <label>2</label>
        <note>catalytic</note>
    </ligand>
</feature>
<evidence type="ECO:0000256" key="6">
    <source>
        <dbReference type="HAMAP-Rule" id="MF_01974"/>
    </source>
</evidence>
<evidence type="ECO:0000313" key="9">
    <source>
        <dbReference type="EMBL" id="GGY63412.1"/>
    </source>
</evidence>
<dbReference type="EC" id="3.4.11.18" evidence="6 7"/>
<dbReference type="HAMAP" id="MF_01974">
    <property type="entry name" value="MetAP_1"/>
    <property type="match status" value="1"/>
</dbReference>